<dbReference type="STRING" id="1217970.SAMN05444002_1974"/>
<dbReference type="Pfam" id="PF05136">
    <property type="entry name" value="Phage_portal_2"/>
    <property type="match status" value="1"/>
</dbReference>
<dbReference type="EMBL" id="FSRL01000001">
    <property type="protein sequence ID" value="SIN98994.1"/>
    <property type="molecule type" value="Genomic_DNA"/>
</dbReference>
<dbReference type="OrthoDB" id="9770450at2"/>
<name>A0A1N6FUN8_9RHOB</name>
<evidence type="ECO:0000313" key="2">
    <source>
        <dbReference type="Proteomes" id="UP000184932"/>
    </source>
</evidence>
<evidence type="ECO:0000313" key="1">
    <source>
        <dbReference type="EMBL" id="SIN98994.1"/>
    </source>
</evidence>
<organism evidence="1 2">
    <name type="scientific">Vannielia litorea</name>
    <dbReference type="NCBI Taxonomy" id="1217970"/>
    <lineage>
        <taxon>Bacteria</taxon>
        <taxon>Pseudomonadati</taxon>
        <taxon>Pseudomonadota</taxon>
        <taxon>Alphaproteobacteria</taxon>
        <taxon>Rhodobacterales</taxon>
        <taxon>Paracoccaceae</taxon>
        <taxon>Vannielia</taxon>
    </lineage>
</organism>
<dbReference type="NCBIfam" id="TIGR01539">
    <property type="entry name" value="portal_lambda"/>
    <property type="match status" value="1"/>
</dbReference>
<dbReference type="RefSeq" id="WP_074256051.1">
    <property type="nucleotide sequence ID" value="NZ_FSRL01000001.1"/>
</dbReference>
<protein>
    <submittedName>
        <fullName evidence="1">Phage portal protein, lambda family</fullName>
    </submittedName>
</protein>
<dbReference type="GO" id="GO:0005198">
    <property type="term" value="F:structural molecule activity"/>
    <property type="evidence" value="ECO:0007669"/>
    <property type="project" value="InterPro"/>
</dbReference>
<accession>A0A1N6FUN8</accession>
<dbReference type="InterPro" id="IPR006429">
    <property type="entry name" value="Phage_lambda_portal"/>
</dbReference>
<gene>
    <name evidence="1" type="ORF">SAMN05444002_1974</name>
</gene>
<reference evidence="2" key="1">
    <citation type="submission" date="2016-11" db="EMBL/GenBank/DDBJ databases">
        <authorList>
            <person name="Varghese N."/>
            <person name="Submissions S."/>
        </authorList>
    </citation>
    <scope>NUCLEOTIDE SEQUENCE [LARGE SCALE GENOMIC DNA]</scope>
    <source>
        <strain evidence="2">DSM 29440</strain>
    </source>
</reference>
<proteinExistence type="predicted"/>
<sequence length="460" mass="49199">MSLIDRIFRRQAAPAPIRRSFDAETGGRRAHGFRASGPVGAETIAAAAPIRARARHAYANNGYLRNAVGAWVAETVGAGIEANSSHPDTDLRPVIDSHFNARAAEIDAEGRTDFRGMTAAVVEAVIVDGEAFAMIEEGPEGVRLRLIPAEMVDESITRDLGNGGYIAAGVEFDQLGRRVAYHVQPHRPTELFPTAGQPVRVPAEDMLHIFKPLGAGQVRGVSWLAPILLTVNEFDQLQDALLVGAKIAAMHAGFVTDQNNLNGGGAFPDADGLADLSLEPGVVRVLPAGTDIKFNSPTEAKDSIAFAKLTLGQIAAGLGVPQHLLDGDLSGANYSSLRAGLLPFRAKVEQFQYHALVPQFLAPAFRRVIAHEYISGRLDVADLEPALKAEWLAPRPMQVDPAKDVAALKEMLGAGLTSRRQAVASLGWNIADLDAEIAADREREAALGLNFSNPEKEFVE</sequence>
<dbReference type="Proteomes" id="UP000184932">
    <property type="component" value="Unassembled WGS sequence"/>
</dbReference>
<keyword evidence="2" id="KW-1185">Reference proteome</keyword>
<dbReference type="AlphaFoldDB" id="A0A1N6FUN8"/>
<dbReference type="GO" id="GO:0019068">
    <property type="term" value="P:virion assembly"/>
    <property type="evidence" value="ECO:0007669"/>
    <property type="project" value="InterPro"/>
</dbReference>